<comment type="similarity">
    <text evidence="1">Belongs to the eukaryotic ribosomal protein eS8 family.</text>
</comment>
<organism evidence="5 6">
    <name type="scientific">Cicer arietinum</name>
    <name type="common">Chickpea</name>
    <name type="synonym">Garbanzo</name>
    <dbReference type="NCBI Taxonomy" id="3827"/>
    <lineage>
        <taxon>Eukaryota</taxon>
        <taxon>Viridiplantae</taxon>
        <taxon>Streptophyta</taxon>
        <taxon>Embryophyta</taxon>
        <taxon>Tracheophyta</taxon>
        <taxon>Spermatophyta</taxon>
        <taxon>Magnoliopsida</taxon>
        <taxon>eudicotyledons</taxon>
        <taxon>Gunneridae</taxon>
        <taxon>Pentapetalae</taxon>
        <taxon>rosids</taxon>
        <taxon>fabids</taxon>
        <taxon>Fabales</taxon>
        <taxon>Fabaceae</taxon>
        <taxon>Papilionoideae</taxon>
        <taxon>50 kb inversion clade</taxon>
        <taxon>NPAAA clade</taxon>
        <taxon>Hologalegina</taxon>
        <taxon>IRL clade</taxon>
        <taxon>Cicereae</taxon>
        <taxon>Cicer</taxon>
    </lineage>
</organism>
<sequence length="160" mass="18095">MSKSMLGTRNLAFGMLGILLMSFSIYLNSYIRFTVCGVRGTSLMSGFVFLTCTDQDDTRHKFGHYGGFTCPFGPLLLTTCILINSYLLINLGYGLGRHLASTKLSSNKTIKRIRVRGGNVKWREIRLDTDNFSWDSEAITRKTRLQDMVYNASNNELVRT</sequence>
<gene>
    <name evidence="6" type="primary">LOC101505418</name>
</gene>
<dbReference type="GO" id="GO:0005840">
    <property type="term" value="C:ribosome"/>
    <property type="evidence" value="ECO:0007669"/>
    <property type="project" value="UniProtKB-KW"/>
</dbReference>
<dbReference type="STRING" id="3827.A0A1S3EIM9"/>
<keyword evidence="3" id="KW-0687">Ribonucleoprotein</keyword>
<dbReference type="PANTHER" id="PTHR10394">
    <property type="entry name" value="40S RIBOSOMAL PROTEIN S8"/>
    <property type="match status" value="1"/>
</dbReference>
<protein>
    <submittedName>
        <fullName evidence="6">Cationic amino acid transporter 3, mitochondrial-like isoform X1</fullName>
    </submittedName>
</protein>
<dbReference type="Pfam" id="PF01201">
    <property type="entry name" value="Ribosomal_S8e"/>
    <property type="match status" value="1"/>
</dbReference>
<dbReference type="OrthoDB" id="1703270at2759"/>
<dbReference type="RefSeq" id="XP_073221413.1">
    <property type="nucleotide sequence ID" value="XM_073365312.1"/>
</dbReference>
<dbReference type="RefSeq" id="XP_012575268.1">
    <property type="nucleotide sequence ID" value="XM_012719814.2"/>
</dbReference>
<evidence type="ECO:0000256" key="1">
    <source>
        <dbReference type="ARBA" id="ARBA00005257"/>
    </source>
</evidence>
<feature type="transmembrane region" description="Helical" evidence="4">
    <location>
        <begin position="12"/>
        <end position="31"/>
    </location>
</feature>
<dbReference type="InterPro" id="IPR022309">
    <property type="entry name" value="Ribosomal_Se8/biogenesis_NSA2"/>
</dbReference>
<evidence type="ECO:0000256" key="4">
    <source>
        <dbReference type="SAM" id="Phobius"/>
    </source>
</evidence>
<dbReference type="InterPro" id="IPR001047">
    <property type="entry name" value="Ribosomal_eS8"/>
</dbReference>
<dbReference type="KEGG" id="cam:101505418"/>
<dbReference type="AlphaFoldDB" id="A0A1S3EIM9"/>
<dbReference type="Proteomes" id="UP000087171">
    <property type="component" value="Unplaced"/>
</dbReference>
<name>A0A1S3EIM9_CICAR</name>
<evidence type="ECO:0000313" key="5">
    <source>
        <dbReference type="Proteomes" id="UP000087171"/>
    </source>
</evidence>
<accession>A0A1S3EIM9</accession>
<keyword evidence="5" id="KW-1185">Reference proteome</keyword>
<keyword evidence="4" id="KW-0812">Transmembrane</keyword>
<keyword evidence="4" id="KW-0472">Membrane</keyword>
<reference evidence="6" key="1">
    <citation type="submission" date="2025-08" db="UniProtKB">
        <authorList>
            <consortium name="RefSeq"/>
        </authorList>
    </citation>
    <scope>IDENTIFICATION</scope>
    <source>
        <tissue evidence="6">Etiolated seedlings</tissue>
    </source>
</reference>
<dbReference type="GO" id="GO:1990904">
    <property type="term" value="C:ribonucleoprotein complex"/>
    <property type="evidence" value="ECO:0007669"/>
    <property type="project" value="UniProtKB-KW"/>
</dbReference>
<keyword evidence="4" id="KW-1133">Transmembrane helix</keyword>
<evidence type="ECO:0000313" key="6">
    <source>
        <dbReference type="RefSeq" id="XP_012575268.1"/>
    </source>
</evidence>
<dbReference type="GO" id="GO:0003735">
    <property type="term" value="F:structural constituent of ribosome"/>
    <property type="evidence" value="ECO:0007669"/>
    <property type="project" value="InterPro"/>
</dbReference>
<feature type="transmembrane region" description="Helical" evidence="4">
    <location>
        <begin position="75"/>
        <end position="95"/>
    </location>
</feature>
<dbReference type="Gene3D" id="3.10.290.70">
    <property type="match status" value="1"/>
</dbReference>
<evidence type="ECO:0000256" key="2">
    <source>
        <dbReference type="ARBA" id="ARBA00022980"/>
    </source>
</evidence>
<dbReference type="GO" id="GO:0006412">
    <property type="term" value="P:translation"/>
    <property type="evidence" value="ECO:0007669"/>
    <property type="project" value="InterPro"/>
</dbReference>
<evidence type="ECO:0000256" key="3">
    <source>
        <dbReference type="ARBA" id="ARBA00023274"/>
    </source>
</evidence>
<dbReference type="GeneID" id="101505418"/>
<proteinExistence type="inferred from homology"/>
<keyword evidence="2" id="KW-0689">Ribosomal protein</keyword>